<dbReference type="AlphaFoldDB" id="A0A841UBR3"/>
<proteinExistence type="inferred from homology"/>
<dbReference type="PANTHER" id="PTHR30620:SF16">
    <property type="entry name" value="LYSOSOMAL BETA GLUCOSIDASE"/>
    <property type="match status" value="1"/>
</dbReference>
<dbReference type="Gene3D" id="2.60.40.10">
    <property type="entry name" value="Immunoglobulins"/>
    <property type="match status" value="1"/>
</dbReference>
<name>A0A841UBR3_9BACL</name>
<evidence type="ECO:0000256" key="1">
    <source>
        <dbReference type="ARBA" id="ARBA00000448"/>
    </source>
</evidence>
<accession>A0A841UBR3</accession>
<keyword evidence="4" id="KW-0732">Signal</keyword>
<dbReference type="FunFam" id="2.60.40.10:FF:000495">
    <property type="entry name" value="Periplasmic beta-glucosidase"/>
    <property type="match status" value="1"/>
</dbReference>
<sequence length="838" mass="92060">MIGIWNAVVHRDDSKQKFIFSVEKDDGYTLSVQTEPTPAFILPMEASLEGNRLEAVGRSFYSSDPVVVKLTFENDRFAGTIMMPFAGELQLEGERGRGPSLAKDLIPLVEPYRRSNVQERSEEEIRQEVEKLIGRMSVADKIGQMSQIGASDFSFGADVDSEPPESMVASGKAGSILGAFDSKRVFELQKIAVEQSPHRIPLLFNADVIHGFQTIFPVPLAWSCSWDLEGIKQACAIAAKEASASGTTYNHGPMVDISRDPRWGRVVEGAGEDPYLGALIAKAQVEGFQGDSLFDRETIIACLKHFIAYGAAEGGRDYNTVDISEGTLRNVFLPPFKAGIEAGAGSVMNAFNIYQGVPVAGNSYLLKDLLRDELGFDGIVISDYGAIEEIFIHGAAKDGEDASKLALYATMDIEMVTRLFATHLPALIEKGLVKEEQLDEAVRRILTYKFKIGIMDDPFRYVRPEKEMEYHFHPEHLEASRELARKSVVLLKNDGILPLRKEGNTLALIGPFAASKDLLGPWQFSRYGLETATLKQGVADKVSDADRLLVAAGCGVDSEIDGGFERAVACAKQADVVVLALGEDSNMSGEAASRTNIELPSVQLRLAEEIVKLGKPTVLVLTNGRPLVLDWFEQNVGAIVETWFLGSEAGRAIADVLFGDYNPSGRLTMSFPRHAGQVPIYYNHFNTGRPVTPENRHMKFISKYLDCPNEPLYPFGYGLSYTKFDYSDFRLDKTVLARGDSLIASVTVTNAGDAAGEETVQMYIRDLHGSVVRPVKELKGFRKIVLQPGESRTVSFAVSEEDLKFYGPDGSFQAEAGSFRLFAGPNSRDTLEAEFELV</sequence>
<dbReference type="Pfam" id="PF00933">
    <property type="entry name" value="Glyco_hydro_3"/>
    <property type="match status" value="1"/>
</dbReference>
<dbReference type="InterPro" id="IPR013783">
    <property type="entry name" value="Ig-like_fold"/>
</dbReference>
<dbReference type="SMART" id="SM01217">
    <property type="entry name" value="Fn3_like"/>
    <property type="match status" value="1"/>
</dbReference>
<keyword evidence="10" id="KW-1185">Reference proteome</keyword>
<dbReference type="EMBL" id="JACJVR010000130">
    <property type="protein sequence ID" value="MBB6695594.1"/>
    <property type="molecule type" value="Genomic_DNA"/>
</dbReference>
<evidence type="ECO:0000259" key="8">
    <source>
        <dbReference type="SMART" id="SM01217"/>
    </source>
</evidence>
<dbReference type="SUPFAM" id="SSF51445">
    <property type="entry name" value="(Trans)glycosidases"/>
    <property type="match status" value="1"/>
</dbReference>
<dbReference type="Gene3D" id="3.20.20.300">
    <property type="entry name" value="Glycoside hydrolase, family 3, N-terminal domain"/>
    <property type="match status" value="1"/>
</dbReference>
<evidence type="ECO:0000256" key="7">
    <source>
        <dbReference type="RuleBase" id="RU361161"/>
    </source>
</evidence>
<dbReference type="InterPro" id="IPR026891">
    <property type="entry name" value="Fn3-like"/>
</dbReference>
<dbReference type="InterPro" id="IPR017853">
    <property type="entry name" value="GH"/>
</dbReference>
<dbReference type="InterPro" id="IPR036962">
    <property type="entry name" value="Glyco_hydro_3_N_sf"/>
</dbReference>
<evidence type="ECO:0000256" key="5">
    <source>
        <dbReference type="ARBA" id="ARBA00022801"/>
    </source>
</evidence>
<evidence type="ECO:0000256" key="2">
    <source>
        <dbReference type="ARBA" id="ARBA00005336"/>
    </source>
</evidence>
<dbReference type="InterPro" id="IPR019800">
    <property type="entry name" value="Glyco_hydro_3_AS"/>
</dbReference>
<reference evidence="9 10" key="1">
    <citation type="submission" date="2020-08" db="EMBL/GenBank/DDBJ databases">
        <title>Cohnella phylogeny.</title>
        <authorList>
            <person name="Dunlap C."/>
        </authorList>
    </citation>
    <scope>NUCLEOTIDE SEQUENCE [LARGE SCALE GENOMIC DNA]</scope>
    <source>
        <strain evidence="9 10">DSM 25239</strain>
    </source>
</reference>
<evidence type="ECO:0000313" key="10">
    <source>
        <dbReference type="Proteomes" id="UP000553776"/>
    </source>
</evidence>
<evidence type="ECO:0000256" key="4">
    <source>
        <dbReference type="ARBA" id="ARBA00022729"/>
    </source>
</evidence>
<comment type="caution">
    <text evidence="9">The sequence shown here is derived from an EMBL/GenBank/DDBJ whole genome shotgun (WGS) entry which is preliminary data.</text>
</comment>
<dbReference type="InterPro" id="IPR036881">
    <property type="entry name" value="Glyco_hydro_3_C_sf"/>
</dbReference>
<keyword evidence="6 7" id="KW-0326">Glycosidase</keyword>
<dbReference type="EC" id="3.2.1.21" evidence="3"/>
<dbReference type="PANTHER" id="PTHR30620">
    <property type="entry name" value="PERIPLASMIC BETA-GLUCOSIDASE-RELATED"/>
    <property type="match status" value="1"/>
</dbReference>
<comment type="catalytic activity">
    <reaction evidence="1">
        <text>Hydrolysis of terminal, non-reducing beta-D-glucosyl residues with release of beta-D-glucose.</text>
        <dbReference type="EC" id="3.2.1.21"/>
    </reaction>
</comment>
<dbReference type="InterPro" id="IPR001764">
    <property type="entry name" value="Glyco_hydro_3_N"/>
</dbReference>
<dbReference type="Pfam" id="PF14310">
    <property type="entry name" value="Fn3-like"/>
    <property type="match status" value="1"/>
</dbReference>
<dbReference type="PRINTS" id="PR00133">
    <property type="entry name" value="GLHYDRLASE3"/>
</dbReference>
<feature type="domain" description="Fibronectin type III-like" evidence="8">
    <location>
        <begin position="758"/>
        <end position="827"/>
    </location>
</feature>
<organism evidence="9 10">
    <name type="scientific">Cohnella xylanilytica</name>
    <dbReference type="NCBI Taxonomy" id="557555"/>
    <lineage>
        <taxon>Bacteria</taxon>
        <taxon>Bacillati</taxon>
        <taxon>Bacillota</taxon>
        <taxon>Bacilli</taxon>
        <taxon>Bacillales</taxon>
        <taxon>Paenibacillaceae</taxon>
        <taxon>Cohnella</taxon>
    </lineage>
</organism>
<dbReference type="GO" id="GO:0008422">
    <property type="term" value="F:beta-glucosidase activity"/>
    <property type="evidence" value="ECO:0007669"/>
    <property type="project" value="UniProtKB-EC"/>
</dbReference>
<dbReference type="GO" id="GO:0009251">
    <property type="term" value="P:glucan catabolic process"/>
    <property type="evidence" value="ECO:0007669"/>
    <property type="project" value="TreeGrafter"/>
</dbReference>
<evidence type="ECO:0000313" key="9">
    <source>
        <dbReference type="EMBL" id="MBB6695594.1"/>
    </source>
</evidence>
<dbReference type="InterPro" id="IPR002772">
    <property type="entry name" value="Glyco_hydro_3_C"/>
</dbReference>
<protein>
    <recommendedName>
        <fullName evidence="3">beta-glucosidase</fullName>
        <ecNumber evidence="3">3.2.1.21</ecNumber>
    </recommendedName>
</protein>
<dbReference type="Gene3D" id="3.40.50.1700">
    <property type="entry name" value="Glycoside hydrolase family 3 C-terminal domain"/>
    <property type="match status" value="1"/>
</dbReference>
<dbReference type="Proteomes" id="UP000553776">
    <property type="component" value="Unassembled WGS sequence"/>
</dbReference>
<evidence type="ECO:0000256" key="6">
    <source>
        <dbReference type="ARBA" id="ARBA00023295"/>
    </source>
</evidence>
<dbReference type="SUPFAM" id="SSF52279">
    <property type="entry name" value="Beta-D-glucan exohydrolase, C-terminal domain"/>
    <property type="match status" value="1"/>
</dbReference>
<dbReference type="InterPro" id="IPR051915">
    <property type="entry name" value="Cellulose_Degrad_GH3"/>
</dbReference>
<evidence type="ECO:0000256" key="3">
    <source>
        <dbReference type="ARBA" id="ARBA00012744"/>
    </source>
</evidence>
<keyword evidence="5 7" id="KW-0378">Hydrolase</keyword>
<dbReference type="FunFam" id="3.20.20.300:FF:000005">
    <property type="entry name" value="Periplasmic beta-glucosidase"/>
    <property type="match status" value="1"/>
</dbReference>
<dbReference type="Pfam" id="PF01915">
    <property type="entry name" value="Glyco_hydro_3_C"/>
    <property type="match status" value="1"/>
</dbReference>
<dbReference type="PROSITE" id="PS00775">
    <property type="entry name" value="GLYCOSYL_HYDROL_F3"/>
    <property type="match status" value="1"/>
</dbReference>
<gene>
    <name evidence="9" type="ORF">H7B90_29805</name>
</gene>
<comment type="similarity">
    <text evidence="2 7">Belongs to the glycosyl hydrolase 3 family.</text>
</comment>